<dbReference type="AlphaFoldDB" id="E6PUP9"/>
<organism evidence="1">
    <name type="scientific">mine drainage metagenome</name>
    <dbReference type="NCBI Taxonomy" id="410659"/>
    <lineage>
        <taxon>unclassified sequences</taxon>
        <taxon>metagenomes</taxon>
        <taxon>ecological metagenomes</taxon>
    </lineage>
</organism>
<reference evidence="1" key="1">
    <citation type="submission" date="2009-10" db="EMBL/GenBank/DDBJ databases">
        <title>Diversity of trophic interactions inside an arsenic-rich microbial ecosystem.</title>
        <authorList>
            <person name="Bertin P.N."/>
            <person name="Heinrich-Salmeron A."/>
            <person name="Pelletier E."/>
            <person name="Goulhen-Chollet F."/>
            <person name="Arsene-Ploetze F."/>
            <person name="Gallien S."/>
            <person name="Calteau A."/>
            <person name="Vallenet D."/>
            <person name="Casiot C."/>
            <person name="Chane-Woon-Ming B."/>
            <person name="Giloteaux L."/>
            <person name="Barakat M."/>
            <person name="Bonnefoy V."/>
            <person name="Bruneel O."/>
            <person name="Chandler M."/>
            <person name="Cleiss J."/>
            <person name="Duran R."/>
            <person name="Elbaz-Poulichet F."/>
            <person name="Fonknechten N."/>
            <person name="Lauga B."/>
            <person name="Mornico D."/>
            <person name="Ortet P."/>
            <person name="Schaeffer C."/>
            <person name="Siguier P."/>
            <person name="Alexander Thil Smith A."/>
            <person name="Van Dorsselaer A."/>
            <person name="Weissenbach J."/>
            <person name="Medigue C."/>
            <person name="Le Paslier D."/>
        </authorList>
    </citation>
    <scope>NUCLEOTIDE SEQUENCE</scope>
</reference>
<dbReference type="EMBL" id="CABM01000059">
    <property type="protein sequence ID" value="CBH98656.1"/>
    <property type="molecule type" value="Genomic_DNA"/>
</dbReference>
<evidence type="ECO:0000313" key="1">
    <source>
        <dbReference type="EMBL" id="CBH98656.1"/>
    </source>
</evidence>
<comment type="caution">
    <text evidence="1">The sequence shown here is derived from an EMBL/GenBank/DDBJ whole genome shotgun (WGS) entry which is preliminary data.</text>
</comment>
<name>E6PUP9_9ZZZZ</name>
<gene>
    <name evidence="1" type="ORF">CARN2_4138</name>
</gene>
<sequence>MKSSALGVAPCVSSTPGSVWRQAWRSIAFAVLALLGIGLLSTPAQAVPAFARQTGQACIACHVGGFGPQLTPFGRAFKLSGYTMSDGKAHIPLSAMLVSSFTHTTEDQTPFYNGMHGNDNFVALQQASIFLAGRLTDHIGMMGQATYSQTAEPSNLAWDNTDIRYAHNYTLGSTSGIFGVSVNNNPTVSDVWNTVPAWQYGFMTSPISGGVPFAPLMASLGGTVLGTTAYTLIDNHWYLEGGAYHGLSNKWGNLLHTGSWGVTGYAPYLRANYSTTVGQSTYEGGIIGMSMKPPSLTGSSGTDSVNDIGIDGTYQFINGDTHSVTVNGLYMQEKTSYDQSLGAYPSDTAKTLNMNVAYWIHNTYGATIQYFNVNGTAALGSNVQSNGVVWELDWNPYGQSWANPEKNLRLGLQYTTYNKLNGSSVGASANNSLYMYLWFAI</sequence>
<proteinExistence type="predicted"/>
<protein>
    <submittedName>
        <fullName evidence="1">Putative outer membrane cytochrome c</fullName>
    </submittedName>
</protein>
<accession>E6PUP9</accession>